<keyword evidence="1" id="KW-0812">Transmembrane</keyword>
<feature type="transmembrane region" description="Helical" evidence="1">
    <location>
        <begin position="137"/>
        <end position="156"/>
    </location>
</feature>
<protein>
    <submittedName>
        <fullName evidence="3">Uncharacterized protein S1SEA</fullName>
    </submittedName>
</protein>
<keyword evidence="1" id="KW-1133">Transmembrane helix</keyword>
<sequence>MMCFCNHYTWNKVHNAMWNLIHDIDCDSAPSNSSVDDVDIVLCILWAVHPHLLVICIFGATAAVLFTKKFIDGLGFSRAWWTLMTFGNDALYSRGSDSGGTLLIFTHMIVNSVGLVCWIAFYVTEYKRENTWPPSELLFETGLWLVTVLLSVRKYFSQATYPEKELAGAYYWFSIAAAFGFMIANYWTNIRKNSADRLKSQLIGKAENAFDELIRTSMKEPQKDNVTKFDQTLTDFIRMLCILVAQKQETLEIAKQQEARYVAAECGNIACQSPEALIVSGFRKPARCN</sequence>
<accession>Q6JJ47</accession>
<feature type="transmembrane region" description="Helical" evidence="1">
    <location>
        <begin position="102"/>
        <end position="125"/>
    </location>
</feature>
<gene>
    <name evidence="3" type="primary">S1SEA</name>
</gene>
<organism evidence="2">
    <name type="scientific">Ipomoea trifida</name>
    <name type="common">Morning glory</name>
    <dbReference type="NCBI Taxonomy" id="35884"/>
    <lineage>
        <taxon>Eukaryota</taxon>
        <taxon>Viridiplantae</taxon>
        <taxon>Streptophyta</taxon>
        <taxon>Embryophyta</taxon>
        <taxon>Tracheophyta</taxon>
        <taxon>Spermatophyta</taxon>
        <taxon>Magnoliopsida</taxon>
        <taxon>eudicotyledons</taxon>
        <taxon>Gunneridae</taxon>
        <taxon>Pentapetalae</taxon>
        <taxon>asterids</taxon>
        <taxon>lamiids</taxon>
        <taxon>Solanales</taxon>
        <taxon>Convolvulaceae</taxon>
        <taxon>Ipomoeeae</taxon>
        <taxon>Ipomoea</taxon>
    </lineage>
</organism>
<evidence type="ECO:0000313" key="3">
    <source>
        <dbReference type="EMBL" id="BAF52539.1"/>
    </source>
</evidence>
<keyword evidence="1" id="KW-0472">Membrane</keyword>
<dbReference type="AlphaFoldDB" id="Q6JJ47"/>
<evidence type="ECO:0000313" key="2">
    <source>
        <dbReference type="EMBL" id="AAS79585.1"/>
    </source>
</evidence>
<dbReference type="EMBL" id="AB288071">
    <property type="protein sequence ID" value="BAF52539.1"/>
    <property type="molecule type" value="mRNA"/>
</dbReference>
<dbReference type="EMBL" id="AY448011">
    <property type="protein sequence ID" value="AAS79585.1"/>
    <property type="status" value="JOINED"/>
    <property type="molecule type" value="Genomic_DNA"/>
</dbReference>
<feature type="transmembrane region" description="Helical" evidence="1">
    <location>
        <begin position="40"/>
        <end position="66"/>
    </location>
</feature>
<dbReference type="EMBL" id="AH013750">
    <property type="protein sequence ID" value="AAS79585.1"/>
    <property type="molecule type" value="Genomic_DNA"/>
</dbReference>
<proteinExistence type="evidence at transcript level"/>
<feature type="transmembrane region" description="Helical" evidence="1">
    <location>
        <begin position="168"/>
        <end position="187"/>
    </location>
</feature>
<name>Q6JJ47_IPOTF</name>
<evidence type="ECO:0000256" key="1">
    <source>
        <dbReference type="SAM" id="Phobius"/>
    </source>
</evidence>
<reference evidence="3" key="2">
    <citation type="journal article" date="2007" name="Sex. Plant Reprod.">
        <title>Expression of stigma- and anther-specific genes located in the S locus region of Ipomoea trifida.</title>
        <authorList>
            <person name="Rahman M.H."/>
            <person name="Uchiyama M."/>
            <person name="Kuno M."/>
            <person name="Hirashima N."/>
            <person name="Suwabe K."/>
            <person name="Tsuchiya T."/>
            <person name="Kagaya Y."/>
            <person name="Kobayashi I."/>
            <person name="Kakeda K."/>
            <person name="Kowyama Y."/>
        </authorList>
    </citation>
    <scope>NUCLEOTIDE SEQUENCE</scope>
    <source>
        <strain evidence="3">S1 homozygote</strain>
        <tissue evidence="3">Stigma</tissue>
    </source>
</reference>
<reference evidence="2" key="1">
    <citation type="journal article" date="2004" name="Breed. Sci.">
        <title>Molecular Characterization of a 313-kb Genomic Region Containing the Self-incompatibility Locus of Ipomoea trifida, a Diploid Relative of Sweet Potato.</title>
        <authorList>
            <person name="Tomita R.N."/>
            <person name="Suzuki G."/>
            <person name="Yoshida K."/>
            <person name="Yano Y."/>
            <person name="Tsuchiya T."/>
            <person name="Kakeda K."/>
            <person name="Mukai Y."/>
            <person name="Kowyama Y."/>
        </authorList>
    </citation>
    <scope>NUCLEOTIDE SEQUENCE</scope>
</reference>